<comment type="caution">
    <text evidence="2">The sequence shown here is derived from an EMBL/GenBank/DDBJ whole genome shotgun (WGS) entry which is preliminary data.</text>
</comment>
<feature type="transmembrane region" description="Helical" evidence="1">
    <location>
        <begin position="34"/>
        <end position="56"/>
    </location>
</feature>
<keyword evidence="1" id="KW-0812">Transmembrane</keyword>
<keyword evidence="3" id="KW-1185">Reference proteome</keyword>
<evidence type="ECO:0000313" key="3">
    <source>
        <dbReference type="Proteomes" id="UP000518752"/>
    </source>
</evidence>
<protein>
    <submittedName>
        <fullName evidence="2">Uncharacterized protein</fullName>
    </submittedName>
</protein>
<dbReference type="AlphaFoldDB" id="A0A8H5GMB6"/>
<gene>
    <name evidence="2" type="ORF">D9757_010659</name>
</gene>
<organism evidence="2 3">
    <name type="scientific">Collybiopsis confluens</name>
    <dbReference type="NCBI Taxonomy" id="2823264"/>
    <lineage>
        <taxon>Eukaryota</taxon>
        <taxon>Fungi</taxon>
        <taxon>Dikarya</taxon>
        <taxon>Basidiomycota</taxon>
        <taxon>Agaricomycotina</taxon>
        <taxon>Agaricomycetes</taxon>
        <taxon>Agaricomycetidae</taxon>
        <taxon>Agaricales</taxon>
        <taxon>Marasmiineae</taxon>
        <taxon>Omphalotaceae</taxon>
        <taxon>Collybiopsis</taxon>
    </lineage>
</organism>
<dbReference type="Proteomes" id="UP000518752">
    <property type="component" value="Unassembled WGS sequence"/>
</dbReference>
<evidence type="ECO:0000256" key="1">
    <source>
        <dbReference type="SAM" id="Phobius"/>
    </source>
</evidence>
<keyword evidence="1" id="KW-0472">Membrane</keyword>
<dbReference type="OrthoDB" id="2548253at2759"/>
<reference evidence="2 3" key="1">
    <citation type="journal article" date="2020" name="ISME J.">
        <title>Uncovering the hidden diversity of litter-decomposition mechanisms in mushroom-forming fungi.</title>
        <authorList>
            <person name="Floudas D."/>
            <person name="Bentzer J."/>
            <person name="Ahren D."/>
            <person name="Johansson T."/>
            <person name="Persson P."/>
            <person name="Tunlid A."/>
        </authorList>
    </citation>
    <scope>NUCLEOTIDE SEQUENCE [LARGE SCALE GENOMIC DNA]</scope>
    <source>
        <strain evidence="2 3">CBS 406.79</strain>
    </source>
</reference>
<proteinExistence type="predicted"/>
<accession>A0A8H5GMB6</accession>
<dbReference type="EMBL" id="JAACJN010000142">
    <property type="protein sequence ID" value="KAF5367618.1"/>
    <property type="molecule type" value="Genomic_DNA"/>
</dbReference>
<sequence length="810" mass="92107">MSSHSPVGDGDFTPIHLSRPRQRPRLYPRLLLKWLYALVHGILLLIGSSVVLRSLWSSMDSLFSEANTAALDPYQAISQNQTLDMVEDRSTVVQPLLNEDHMFDIGVIIWAESTSAEEEDDQQLRTEMNNGVWVSAFTTPFRRRWFSSFSTTRFFSKGWVMIHDDDVFVPLYSDVPFRRLLLSDVASATVNFTVAGKYLVDRDTHAGPGRRRKLRFREQARLKASFHILPTSASSLDNVRFVSNWLHEDAKPPRNLRSGTDTIADEAISYLSFVAPLTKNLQLSNPCYNVTGVDTQTNAFSEWPRINSEHIITHTHIRNVRETRIMNYNLFNESHVALKRHKCGECSSYNESRDLDSFVWSHRDKSEKKVTTCTHEYETTGIIETLFEMGVALEDGSTRTEWAYAPFFESSDIDLGPKDSVPIPQKLNCSRNPFEVTSDDEPVEIPEALNISWHITYSSVTPAKKRLLDSWGLLSSRDDEVRSESEYMQIKGQDKVDQTNSLIGVHRHDSAHPWRRLILSVSHTVLSNIAVAFDVIYWYTRSETAFISVPGTLLLALAKAIDFDIILRGKDAWSSYLFLVSKERYLAWGQGIKQVRSLFRLLRALLTVFLPLQTIWMLMTALRIELVWPSGSEATFFGKNLPSFRRMLPTHRERASDRLERSTLGWKARMMVVIGLFIAYHAMLPHLPNIIDPLHPPPDPSVLTERMLYKDLILKESIVDPLFVSGSVFQILLNNASGYFGGSYKIAAVLKGLALTVNIFQFVPFLVGLPESRGGIDAPFMIYAGVIVIQVWQAITLSRVPVVDDKENEE</sequence>
<keyword evidence="1" id="KW-1133">Transmembrane helix</keyword>
<evidence type="ECO:0000313" key="2">
    <source>
        <dbReference type="EMBL" id="KAF5367618.1"/>
    </source>
</evidence>
<name>A0A8H5GMB6_9AGAR</name>